<dbReference type="PANTHER" id="PTHR44329:SF260">
    <property type="entry name" value="PROTEIN KINASE DOMAIN-CONTAINING PROTEIN"/>
    <property type="match status" value="1"/>
</dbReference>
<feature type="transmembrane region" description="Helical" evidence="1">
    <location>
        <begin position="12"/>
        <end position="31"/>
    </location>
</feature>
<dbReference type="AlphaFoldDB" id="A0A7I3Z6Q0"/>
<evidence type="ECO:0000313" key="4">
    <source>
        <dbReference type="Proteomes" id="UP000006727"/>
    </source>
</evidence>
<dbReference type="InParanoid" id="A0A7I3Z6Q0"/>
<keyword evidence="1" id="KW-1133">Transmembrane helix</keyword>
<dbReference type="EnsemblPlants" id="Pp3c15_16810V3.1">
    <property type="protein sequence ID" value="PAC:32928608.CDS.1"/>
    <property type="gene ID" value="Pp3c15_16810"/>
</dbReference>
<feature type="domain" description="Protein kinase" evidence="2">
    <location>
        <begin position="1"/>
        <end position="125"/>
    </location>
</feature>
<dbReference type="InterPro" id="IPR000719">
    <property type="entry name" value="Prot_kinase_dom"/>
</dbReference>
<dbReference type="InterPro" id="IPR001245">
    <property type="entry name" value="Ser-Thr/Tyr_kinase_cat_dom"/>
</dbReference>
<reference evidence="3 4" key="1">
    <citation type="journal article" date="2008" name="Science">
        <title>The Physcomitrella genome reveals evolutionary insights into the conquest of land by plants.</title>
        <authorList>
            <person name="Rensing S."/>
            <person name="Lang D."/>
            <person name="Zimmer A."/>
            <person name="Terry A."/>
            <person name="Salamov A."/>
            <person name="Shapiro H."/>
            <person name="Nishiyama T."/>
            <person name="Perroud P.-F."/>
            <person name="Lindquist E."/>
            <person name="Kamisugi Y."/>
            <person name="Tanahashi T."/>
            <person name="Sakakibara K."/>
            <person name="Fujita T."/>
            <person name="Oishi K."/>
            <person name="Shin-I T."/>
            <person name="Kuroki Y."/>
            <person name="Toyoda A."/>
            <person name="Suzuki Y."/>
            <person name="Hashimoto A."/>
            <person name="Yamaguchi K."/>
            <person name="Sugano A."/>
            <person name="Kohara Y."/>
            <person name="Fujiyama A."/>
            <person name="Anterola A."/>
            <person name="Aoki S."/>
            <person name="Ashton N."/>
            <person name="Barbazuk W.B."/>
            <person name="Barker E."/>
            <person name="Bennetzen J."/>
            <person name="Bezanilla M."/>
            <person name="Blankenship R."/>
            <person name="Cho S.H."/>
            <person name="Dutcher S."/>
            <person name="Estelle M."/>
            <person name="Fawcett J.A."/>
            <person name="Gundlach H."/>
            <person name="Hanada K."/>
            <person name="Heyl A."/>
            <person name="Hicks K.A."/>
            <person name="Hugh J."/>
            <person name="Lohr M."/>
            <person name="Mayer K."/>
            <person name="Melkozernov A."/>
            <person name="Murata T."/>
            <person name="Nelson D."/>
            <person name="Pils B."/>
            <person name="Prigge M."/>
            <person name="Reiss B."/>
            <person name="Renner T."/>
            <person name="Rombauts S."/>
            <person name="Rushton P."/>
            <person name="Sanderfoot A."/>
            <person name="Schween G."/>
            <person name="Shiu S.-H."/>
            <person name="Stueber K."/>
            <person name="Theodoulou F.L."/>
            <person name="Tu H."/>
            <person name="Van de Peer Y."/>
            <person name="Verrier P.J."/>
            <person name="Waters E."/>
            <person name="Wood A."/>
            <person name="Yang L."/>
            <person name="Cove D."/>
            <person name="Cuming A."/>
            <person name="Hasebe M."/>
            <person name="Lucas S."/>
            <person name="Mishler D.B."/>
            <person name="Reski R."/>
            <person name="Grigoriev I."/>
            <person name="Quatrano R.S."/>
            <person name="Boore J.L."/>
        </authorList>
    </citation>
    <scope>NUCLEOTIDE SEQUENCE [LARGE SCALE GENOMIC DNA]</scope>
    <source>
        <strain evidence="3 4">cv. Gransden 2004</strain>
    </source>
</reference>
<keyword evidence="1" id="KW-0812">Transmembrane</keyword>
<dbReference type="Pfam" id="PF07714">
    <property type="entry name" value="PK_Tyr_Ser-Thr"/>
    <property type="match status" value="1"/>
</dbReference>
<dbReference type="Gene3D" id="1.10.510.10">
    <property type="entry name" value="Transferase(Phosphotransferase) domain 1"/>
    <property type="match status" value="1"/>
</dbReference>
<dbReference type="InterPro" id="IPR011009">
    <property type="entry name" value="Kinase-like_dom_sf"/>
</dbReference>
<reference evidence="3 4" key="2">
    <citation type="journal article" date="2018" name="Plant J.">
        <title>The Physcomitrella patens chromosome-scale assembly reveals moss genome structure and evolution.</title>
        <authorList>
            <person name="Lang D."/>
            <person name="Ullrich K.K."/>
            <person name="Murat F."/>
            <person name="Fuchs J."/>
            <person name="Jenkins J."/>
            <person name="Haas F.B."/>
            <person name="Piednoel M."/>
            <person name="Gundlach H."/>
            <person name="Van Bel M."/>
            <person name="Meyberg R."/>
            <person name="Vives C."/>
            <person name="Morata J."/>
            <person name="Symeonidi A."/>
            <person name="Hiss M."/>
            <person name="Muchero W."/>
            <person name="Kamisugi Y."/>
            <person name="Saleh O."/>
            <person name="Blanc G."/>
            <person name="Decker E.L."/>
            <person name="van Gessel N."/>
            <person name="Grimwood J."/>
            <person name="Hayes R.D."/>
            <person name="Graham S.W."/>
            <person name="Gunter L.E."/>
            <person name="McDaniel S.F."/>
            <person name="Hoernstein S.N.W."/>
            <person name="Larsson A."/>
            <person name="Li F.W."/>
            <person name="Perroud P.F."/>
            <person name="Phillips J."/>
            <person name="Ranjan P."/>
            <person name="Rokshar D.S."/>
            <person name="Rothfels C.J."/>
            <person name="Schneider L."/>
            <person name="Shu S."/>
            <person name="Stevenson D.W."/>
            <person name="Thummler F."/>
            <person name="Tillich M."/>
            <person name="Villarreal Aguilar J.C."/>
            <person name="Widiez T."/>
            <person name="Wong G.K."/>
            <person name="Wymore A."/>
            <person name="Zhang Y."/>
            <person name="Zimmer A.D."/>
            <person name="Quatrano R.S."/>
            <person name="Mayer K.F.X."/>
            <person name="Goodstein D."/>
            <person name="Casacuberta J.M."/>
            <person name="Vandepoele K."/>
            <person name="Reski R."/>
            <person name="Cuming A.C."/>
            <person name="Tuskan G.A."/>
            <person name="Maumus F."/>
            <person name="Salse J."/>
            <person name="Schmutz J."/>
            <person name="Rensing S.A."/>
        </authorList>
    </citation>
    <scope>NUCLEOTIDE SEQUENCE [LARGE SCALE GENOMIC DNA]</scope>
    <source>
        <strain evidence="3 4">cv. Gransden 2004</strain>
    </source>
</reference>
<organism evidence="3 4">
    <name type="scientific">Physcomitrium patens</name>
    <name type="common">Spreading-leaved earth moss</name>
    <name type="synonym">Physcomitrella patens</name>
    <dbReference type="NCBI Taxonomy" id="3218"/>
    <lineage>
        <taxon>Eukaryota</taxon>
        <taxon>Viridiplantae</taxon>
        <taxon>Streptophyta</taxon>
        <taxon>Embryophyta</taxon>
        <taxon>Bryophyta</taxon>
        <taxon>Bryophytina</taxon>
        <taxon>Bryopsida</taxon>
        <taxon>Funariidae</taxon>
        <taxon>Funariales</taxon>
        <taxon>Funariaceae</taxon>
        <taxon>Physcomitrium</taxon>
    </lineage>
</organism>
<dbReference type="SUPFAM" id="SSF56112">
    <property type="entry name" value="Protein kinase-like (PK-like)"/>
    <property type="match status" value="1"/>
</dbReference>
<evidence type="ECO:0000259" key="2">
    <source>
        <dbReference type="PROSITE" id="PS50011"/>
    </source>
</evidence>
<proteinExistence type="predicted"/>
<dbReference type="EMBL" id="ABEU02000015">
    <property type="status" value="NOT_ANNOTATED_CDS"/>
    <property type="molecule type" value="Genomic_DNA"/>
</dbReference>
<dbReference type="PANTHER" id="PTHR44329">
    <property type="entry name" value="SERINE/THREONINE-PROTEIN KINASE TNNI3K-RELATED"/>
    <property type="match status" value="1"/>
</dbReference>
<reference evidence="3" key="3">
    <citation type="submission" date="2020-12" db="UniProtKB">
        <authorList>
            <consortium name="EnsemblPlants"/>
        </authorList>
    </citation>
    <scope>IDENTIFICATION</scope>
</reference>
<dbReference type="InterPro" id="IPR051681">
    <property type="entry name" value="Ser/Thr_Kinases-Pseudokinases"/>
</dbReference>
<dbReference type="GO" id="GO:0004672">
    <property type="term" value="F:protein kinase activity"/>
    <property type="evidence" value="ECO:0007669"/>
    <property type="project" value="InterPro"/>
</dbReference>
<keyword evidence="4" id="KW-1185">Reference proteome</keyword>
<sequence length="212" mass="24914">MDRNPKIKENIYIYIYIYIYGTLRYTTLEILKSIMESTKMCAFKADLYSFAMICSKILSGEDPFDGIDTTKELLKKIEKGERPKLPSNCEDLSKLIEKCWTLNPSKRPSFANICKRLTTLKQKYLVEVDVAKTPHFGAFKKEQERSKSKDLHVNDTLVNFIVEIWCDIYVALVCLISRCTHSNMCILMMFCLNMNMWLDYYFRNSDVNYIFC</sequence>
<keyword evidence="1" id="KW-0472">Membrane</keyword>
<dbReference type="Gramene" id="Pp3c15_16810V3.1">
    <property type="protein sequence ID" value="PAC:32928608.CDS.1"/>
    <property type="gene ID" value="Pp3c15_16810"/>
</dbReference>
<accession>A0A7I3Z6Q0</accession>
<evidence type="ECO:0000313" key="3">
    <source>
        <dbReference type="EnsemblPlants" id="PAC:32928608.CDS.1"/>
    </source>
</evidence>
<dbReference type="Proteomes" id="UP000006727">
    <property type="component" value="Chromosome 15"/>
</dbReference>
<name>A0A7I3Z6Q0_PHYPA</name>
<protein>
    <recommendedName>
        <fullName evidence="2">Protein kinase domain-containing protein</fullName>
    </recommendedName>
</protein>
<dbReference type="GO" id="GO:0005524">
    <property type="term" value="F:ATP binding"/>
    <property type="evidence" value="ECO:0007669"/>
    <property type="project" value="InterPro"/>
</dbReference>
<dbReference type="PROSITE" id="PS50011">
    <property type="entry name" value="PROTEIN_KINASE_DOM"/>
    <property type="match status" value="1"/>
</dbReference>
<evidence type="ECO:0000256" key="1">
    <source>
        <dbReference type="SAM" id="Phobius"/>
    </source>
</evidence>